<dbReference type="OrthoDB" id="5455545at2"/>
<evidence type="ECO:0000256" key="1">
    <source>
        <dbReference type="SAM" id="MobiDB-lite"/>
    </source>
</evidence>
<proteinExistence type="predicted"/>
<protein>
    <recommendedName>
        <fullName evidence="4">DUF3828 domain-containing protein</fullName>
    </recommendedName>
</protein>
<accession>H8FWT7</accession>
<organism evidence="2 3">
    <name type="scientific">Magnetospirillum molischianum DSM 120</name>
    <dbReference type="NCBI Taxonomy" id="1150626"/>
    <lineage>
        <taxon>Bacteria</taxon>
        <taxon>Pseudomonadati</taxon>
        <taxon>Pseudomonadota</taxon>
        <taxon>Alphaproteobacteria</taxon>
        <taxon>Rhodospirillales</taxon>
        <taxon>Rhodospirillaceae</taxon>
        <taxon>Magnetospirillum</taxon>
    </lineage>
</organism>
<gene>
    <name evidence="2" type="ORF">PHAMO_470076</name>
</gene>
<evidence type="ECO:0008006" key="4">
    <source>
        <dbReference type="Google" id="ProtNLM"/>
    </source>
</evidence>
<dbReference type="STRING" id="1150626.PHAMO_470076"/>
<dbReference type="EMBL" id="CAHP01000042">
    <property type="protein sequence ID" value="CCG42825.1"/>
    <property type="molecule type" value="Genomic_DNA"/>
</dbReference>
<evidence type="ECO:0000313" key="2">
    <source>
        <dbReference type="EMBL" id="CCG42825.1"/>
    </source>
</evidence>
<reference evidence="2 3" key="1">
    <citation type="journal article" date="2012" name="J. Bacteriol.">
        <title>Draft Genome Sequence of the Purple Photosynthetic Bacterium Phaeospirillum molischianum DSM120, a Particularly Versatile Bacterium.</title>
        <authorList>
            <person name="Duquesne K."/>
            <person name="Prima V."/>
            <person name="Ji B."/>
            <person name="Rouy Z."/>
            <person name="Medigue C."/>
            <person name="Talla E."/>
            <person name="Sturgis J.N."/>
        </authorList>
    </citation>
    <scope>NUCLEOTIDE SEQUENCE [LARGE SCALE GENOMIC DNA]</scope>
    <source>
        <strain evidence="3">DSM120</strain>
    </source>
</reference>
<sequence>MATARGSHLMSSIVAAISIVIALGFNPARAQSNGTGPDSVDSAPPPQNGFHQAASDAELALDHIIRLSDHDDSLFLFITKRPDRDKDRDKKYTALFSKELMKRVADVERRFLNKTCNGVYDGEICGLDYNPITCVQDYSDVGYVYRTENTGHGAAVVSLKWPRLPGVVATYRMIRSGNLWIMDGVSCGPNTKFNMK</sequence>
<dbReference type="Proteomes" id="UP000004169">
    <property type="component" value="Unassembled WGS sequence"/>
</dbReference>
<dbReference type="RefSeq" id="WP_002730637.1">
    <property type="nucleotide sequence ID" value="NZ_CAHP01000042.1"/>
</dbReference>
<evidence type="ECO:0000313" key="3">
    <source>
        <dbReference type="Proteomes" id="UP000004169"/>
    </source>
</evidence>
<comment type="caution">
    <text evidence="2">The sequence shown here is derived from an EMBL/GenBank/DDBJ whole genome shotgun (WGS) entry which is preliminary data.</text>
</comment>
<dbReference type="eggNOG" id="ENOG5034ASY">
    <property type="taxonomic scope" value="Bacteria"/>
</dbReference>
<name>H8FWT7_MAGML</name>
<feature type="region of interest" description="Disordered" evidence="1">
    <location>
        <begin position="31"/>
        <end position="51"/>
    </location>
</feature>
<keyword evidence="3" id="KW-1185">Reference proteome</keyword>
<dbReference type="AlphaFoldDB" id="H8FWT7"/>